<name>A0A9P8L840_9PEZI</name>
<dbReference type="Pfam" id="PF24883">
    <property type="entry name" value="NPHP3_N"/>
    <property type="match status" value="1"/>
</dbReference>
<dbReference type="PANTHER" id="PTHR10039">
    <property type="entry name" value="AMELOGENIN"/>
    <property type="match status" value="1"/>
</dbReference>
<evidence type="ECO:0000313" key="4">
    <source>
        <dbReference type="Proteomes" id="UP000750711"/>
    </source>
</evidence>
<organism evidence="3 4">
    <name type="scientific">Trichoglossum hirsutum</name>
    <dbReference type="NCBI Taxonomy" id="265104"/>
    <lineage>
        <taxon>Eukaryota</taxon>
        <taxon>Fungi</taxon>
        <taxon>Dikarya</taxon>
        <taxon>Ascomycota</taxon>
        <taxon>Pezizomycotina</taxon>
        <taxon>Geoglossomycetes</taxon>
        <taxon>Geoglossales</taxon>
        <taxon>Geoglossaceae</taxon>
        <taxon>Trichoglossum</taxon>
    </lineage>
</organism>
<dbReference type="AlphaFoldDB" id="A0A9P8L840"/>
<feature type="domain" description="Nephrocystin 3-like N-terminal" evidence="2">
    <location>
        <begin position="132"/>
        <end position="243"/>
    </location>
</feature>
<gene>
    <name evidence="3" type="ORF">GP486_006046</name>
</gene>
<dbReference type="PANTHER" id="PTHR10039:SF16">
    <property type="entry name" value="GPI INOSITOL-DEACYLASE"/>
    <property type="match status" value="1"/>
</dbReference>
<evidence type="ECO:0000313" key="3">
    <source>
        <dbReference type="EMBL" id="KAH0556011.1"/>
    </source>
</evidence>
<sequence length="307" mass="34155">MAGIGEVASIITVIQISTQVLSWCQEYIANVKGATTDVRRLGDGVNDLIGVLKRIEGLDLAQLSNLSWLSEPGGQLERCKGHLDELAAKLYQGDGKGQMRRVGLRALKWHFTSKEVEKYVKIIDGHKTMLTLALTADQTDHTKQNSKSLISSLITQLCCRRPDIPKILKDLYQTCQNGHQNPSVKELKAVLSAILGSFESIYIILDALDECPLGGGERERLLTAIHEIHDWSNKRIHMLVTSRVEIDIKHELEYLLTEPPICIDSALVDEDIGVHVRSQLNTSRFSKWPASIKQEVELALTAQANGM</sequence>
<dbReference type="EMBL" id="JAGHQM010001265">
    <property type="protein sequence ID" value="KAH0556011.1"/>
    <property type="molecule type" value="Genomic_DNA"/>
</dbReference>
<dbReference type="Proteomes" id="UP000750711">
    <property type="component" value="Unassembled WGS sequence"/>
</dbReference>
<dbReference type="InterPro" id="IPR056884">
    <property type="entry name" value="NPHP3-like_N"/>
</dbReference>
<accession>A0A9P8L840</accession>
<keyword evidence="4" id="KW-1185">Reference proteome</keyword>
<protein>
    <recommendedName>
        <fullName evidence="2">Nephrocystin 3-like N-terminal domain-containing protein</fullName>
    </recommendedName>
</protein>
<evidence type="ECO:0000256" key="1">
    <source>
        <dbReference type="ARBA" id="ARBA00022737"/>
    </source>
</evidence>
<proteinExistence type="predicted"/>
<reference evidence="3" key="1">
    <citation type="submission" date="2021-03" db="EMBL/GenBank/DDBJ databases">
        <title>Comparative genomics and phylogenomic investigation of the class Geoglossomycetes provide insights into ecological specialization and systematics.</title>
        <authorList>
            <person name="Melie T."/>
            <person name="Pirro S."/>
            <person name="Miller A.N."/>
            <person name="Quandt A."/>
        </authorList>
    </citation>
    <scope>NUCLEOTIDE SEQUENCE</scope>
    <source>
        <strain evidence="3">CAQ_001_2017</strain>
    </source>
</reference>
<comment type="caution">
    <text evidence="3">The sequence shown here is derived from an EMBL/GenBank/DDBJ whole genome shotgun (WGS) entry which is preliminary data.</text>
</comment>
<evidence type="ECO:0000259" key="2">
    <source>
        <dbReference type="Pfam" id="PF24883"/>
    </source>
</evidence>
<keyword evidence="1" id="KW-0677">Repeat</keyword>